<evidence type="ECO:0000256" key="7">
    <source>
        <dbReference type="ARBA" id="ARBA00023136"/>
    </source>
</evidence>
<feature type="transmembrane region" description="Helical" evidence="9">
    <location>
        <begin position="100"/>
        <end position="121"/>
    </location>
</feature>
<evidence type="ECO:0000256" key="4">
    <source>
        <dbReference type="ARBA" id="ARBA00022692"/>
    </source>
</evidence>
<comment type="caution">
    <text evidence="10">The sequence shown here is derived from an EMBL/GenBank/DDBJ whole genome shotgun (WGS) entry which is preliminary data.</text>
</comment>
<keyword evidence="4 9" id="KW-0812">Transmembrane</keyword>
<reference evidence="10 11" key="1">
    <citation type="submission" date="2019-07" db="EMBL/GenBank/DDBJ databases">
        <title>Ln-dependent methylotrophs.</title>
        <authorList>
            <person name="Tani A."/>
        </authorList>
    </citation>
    <scope>NUCLEOTIDE SEQUENCE [LARGE SCALE GENOMIC DNA]</scope>
    <source>
        <strain evidence="10 11">SM12</strain>
    </source>
</reference>
<feature type="transmembrane region" description="Helical" evidence="9">
    <location>
        <begin position="39"/>
        <end position="61"/>
    </location>
</feature>
<dbReference type="GO" id="GO:0005886">
    <property type="term" value="C:plasma membrane"/>
    <property type="evidence" value="ECO:0007669"/>
    <property type="project" value="UniProtKB-SubCell"/>
</dbReference>
<feature type="transmembrane region" description="Helical" evidence="9">
    <location>
        <begin position="12"/>
        <end position="32"/>
    </location>
</feature>
<feature type="transmembrane region" description="Helical" evidence="9">
    <location>
        <begin position="151"/>
        <end position="172"/>
    </location>
</feature>
<dbReference type="PANTHER" id="PTHR11795">
    <property type="entry name" value="BRANCHED-CHAIN AMINO ACID TRANSPORT SYSTEM PERMEASE PROTEIN LIVH"/>
    <property type="match status" value="1"/>
</dbReference>
<keyword evidence="6 9" id="KW-1133">Transmembrane helix</keyword>
<keyword evidence="5" id="KW-0029">Amino-acid transport</keyword>
<evidence type="ECO:0000256" key="6">
    <source>
        <dbReference type="ARBA" id="ARBA00022989"/>
    </source>
</evidence>
<dbReference type="PANTHER" id="PTHR11795:SF445">
    <property type="entry name" value="AMINO ACID ABC TRANSPORTER PERMEASE PROTEIN"/>
    <property type="match status" value="1"/>
</dbReference>
<keyword evidence="2" id="KW-0813">Transport</keyword>
<evidence type="ECO:0000313" key="11">
    <source>
        <dbReference type="Proteomes" id="UP000316801"/>
    </source>
</evidence>
<evidence type="ECO:0000256" key="1">
    <source>
        <dbReference type="ARBA" id="ARBA00004651"/>
    </source>
</evidence>
<dbReference type="InterPro" id="IPR052157">
    <property type="entry name" value="BCAA_transport_permease"/>
</dbReference>
<evidence type="ECO:0000256" key="9">
    <source>
        <dbReference type="SAM" id="Phobius"/>
    </source>
</evidence>
<evidence type="ECO:0000256" key="8">
    <source>
        <dbReference type="ARBA" id="ARBA00037998"/>
    </source>
</evidence>
<comment type="similarity">
    <text evidence="8">Belongs to the binding-protein-dependent transport system permease family. LivHM subfamily.</text>
</comment>
<evidence type="ECO:0000313" key="10">
    <source>
        <dbReference type="EMBL" id="TRL38577.1"/>
    </source>
</evidence>
<feature type="transmembrane region" description="Helical" evidence="9">
    <location>
        <begin position="67"/>
        <end position="88"/>
    </location>
</feature>
<dbReference type="AlphaFoldDB" id="A0A549T9N1"/>
<dbReference type="Proteomes" id="UP000316801">
    <property type="component" value="Unassembled WGS sequence"/>
</dbReference>
<evidence type="ECO:0000256" key="3">
    <source>
        <dbReference type="ARBA" id="ARBA00022475"/>
    </source>
</evidence>
<dbReference type="GO" id="GO:0006865">
    <property type="term" value="P:amino acid transport"/>
    <property type="evidence" value="ECO:0007669"/>
    <property type="project" value="UniProtKB-KW"/>
</dbReference>
<evidence type="ECO:0000256" key="5">
    <source>
        <dbReference type="ARBA" id="ARBA00022970"/>
    </source>
</evidence>
<sequence>MLYALQQLLNAVPIASLYAALAFGYAIAFAVTKRADISYGALFAAAGHLFLLVAHAGWNVLFLTFPAALSLGGLAAVTLVAGGGVVIGRQVVAPLARVSPNALTVASLGLLLVLMEAARLASGTRELWLPPFLNTPLRLWRGEEGTASLTLLQALNSLVLLLLVAGGGWFLAASRWGRHWRAVCDDPLAAELCGVQAARIFAGAYGLAALFAALAGLLATAHYGTMDFGAGILFGLKIVLIAAAGGHSHPLRAAAGAALFGFGETLWSGYGPVAWRDTVMLGALVALLVISRRERVLV</sequence>
<feature type="transmembrane region" description="Helical" evidence="9">
    <location>
        <begin position="200"/>
        <end position="222"/>
    </location>
</feature>
<keyword evidence="11" id="KW-1185">Reference proteome</keyword>
<dbReference type="InterPro" id="IPR001851">
    <property type="entry name" value="ABC_transp_permease"/>
</dbReference>
<accession>A0A549T9N1</accession>
<proteinExistence type="inferred from homology"/>
<dbReference type="Pfam" id="PF02653">
    <property type="entry name" value="BPD_transp_2"/>
    <property type="match status" value="1"/>
</dbReference>
<dbReference type="RefSeq" id="WP_143125561.1">
    <property type="nucleotide sequence ID" value="NZ_VJMG01000030.1"/>
</dbReference>
<feature type="transmembrane region" description="Helical" evidence="9">
    <location>
        <begin position="273"/>
        <end position="290"/>
    </location>
</feature>
<organism evidence="10 11">
    <name type="scientific">Rhizobium straminoryzae</name>
    <dbReference type="NCBI Taxonomy" id="1387186"/>
    <lineage>
        <taxon>Bacteria</taxon>
        <taxon>Pseudomonadati</taxon>
        <taxon>Pseudomonadota</taxon>
        <taxon>Alphaproteobacteria</taxon>
        <taxon>Hyphomicrobiales</taxon>
        <taxon>Rhizobiaceae</taxon>
        <taxon>Rhizobium/Agrobacterium group</taxon>
        <taxon>Rhizobium</taxon>
    </lineage>
</organism>
<dbReference type="EMBL" id="VJMG01000030">
    <property type="protein sequence ID" value="TRL38577.1"/>
    <property type="molecule type" value="Genomic_DNA"/>
</dbReference>
<protein>
    <submittedName>
        <fullName evidence="10">Branched-chain amino acid ABC transporter permease</fullName>
    </submittedName>
</protein>
<evidence type="ECO:0000256" key="2">
    <source>
        <dbReference type="ARBA" id="ARBA00022448"/>
    </source>
</evidence>
<comment type="subcellular location">
    <subcellularLocation>
        <location evidence="1">Cell membrane</location>
        <topology evidence="1">Multi-pass membrane protein</topology>
    </subcellularLocation>
</comment>
<keyword evidence="3" id="KW-1003">Cell membrane</keyword>
<dbReference type="GO" id="GO:0022857">
    <property type="term" value="F:transmembrane transporter activity"/>
    <property type="evidence" value="ECO:0007669"/>
    <property type="project" value="InterPro"/>
</dbReference>
<keyword evidence="7 9" id="KW-0472">Membrane</keyword>
<gene>
    <name evidence="10" type="ORF">FNA46_12640</name>
</gene>
<name>A0A549T9N1_9HYPH</name>